<dbReference type="STRING" id="1727163.AO498_08010"/>
<gene>
    <name evidence="1" type="ORF">AO498_08010</name>
</gene>
<organism evidence="1 2">
    <name type="scientific">Algoriphagus sanaruensis</name>
    <dbReference type="NCBI Taxonomy" id="1727163"/>
    <lineage>
        <taxon>Bacteria</taxon>
        <taxon>Pseudomonadati</taxon>
        <taxon>Bacteroidota</taxon>
        <taxon>Cytophagia</taxon>
        <taxon>Cytophagales</taxon>
        <taxon>Cyclobacteriaceae</taxon>
        <taxon>Algoriphagus</taxon>
    </lineage>
</organism>
<dbReference type="RefSeq" id="WP_067545757.1">
    <property type="nucleotide sequence ID" value="NZ_CP012836.1"/>
</dbReference>
<dbReference type="Proteomes" id="UP000073816">
    <property type="component" value="Chromosome"/>
</dbReference>
<dbReference type="KEGG" id="alm:AO498_08010"/>
<dbReference type="EMBL" id="CP012836">
    <property type="protein sequence ID" value="AMQ56357.1"/>
    <property type="molecule type" value="Genomic_DNA"/>
</dbReference>
<evidence type="ECO:0000313" key="1">
    <source>
        <dbReference type="EMBL" id="AMQ56357.1"/>
    </source>
</evidence>
<reference evidence="2" key="1">
    <citation type="submission" date="2015-09" db="EMBL/GenBank/DDBJ databases">
        <title>Complete sequence of Algoriphagus sp. M8-2.</title>
        <authorList>
            <person name="Shintani M."/>
        </authorList>
    </citation>
    <scope>NUCLEOTIDE SEQUENCE [LARGE SCALE GENOMIC DNA]</scope>
    <source>
        <strain evidence="2">M8-2</strain>
    </source>
</reference>
<protein>
    <recommendedName>
        <fullName evidence="3">Type IX secretion system membrane protein PorP/SprF</fullName>
    </recommendedName>
</protein>
<dbReference type="OrthoDB" id="1186563at2"/>
<dbReference type="Pfam" id="PF11751">
    <property type="entry name" value="PorP_SprF"/>
    <property type="match status" value="1"/>
</dbReference>
<name>A0A142EMK2_9BACT</name>
<evidence type="ECO:0000313" key="2">
    <source>
        <dbReference type="Proteomes" id="UP000073816"/>
    </source>
</evidence>
<dbReference type="AlphaFoldDB" id="A0A142EMK2"/>
<dbReference type="NCBIfam" id="TIGR03519">
    <property type="entry name" value="T9SS_PorP_fam"/>
    <property type="match status" value="1"/>
</dbReference>
<keyword evidence="2" id="KW-1185">Reference proteome</keyword>
<accession>A0A142EMK2</accession>
<dbReference type="PATRIC" id="fig|1727163.4.peg.1664"/>
<proteinExistence type="predicted"/>
<evidence type="ECO:0008006" key="3">
    <source>
        <dbReference type="Google" id="ProtNLM"/>
    </source>
</evidence>
<sequence length="340" mass="38406">MRKILYTFCLLVINLSKLLGQDIQYSQYYANPIYLNPGLTGSTGMNRFGFNFRNQWPGLDQTFVAYSGYYDFYVPEINSSIGIIIHGAQESFTNTAINDLGLVYAYRLKIDENQFLQFGIQGSFISRDAKFDEVVLGTQLDIDRGVIIGNPGDGFVGDSQIRSADAHAGLMYFGKRIWLGASAFHLLRPKISYLAESNENLPIRMGLHGGYRFFLPSGEINDYFNNRYQERSLVIGFNYKQQGEFTQLDLGAEFFFEPLVLGFWYRGLPTKYELPNNESLVSLIGISLSSGIEIGYSFDFPISQLNIGSSGGAHELSLRYVFLPSGKVKKDYPSLPTFRY</sequence>
<reference evidence="1 2" key="2">
    <citation type="journal article" date="2016" name="Genome Announc.">
        <title>Complete Genome Sequence of Algoriphagus sp. Strain M8-2, Isolated from a Brackish Lake.</title>
        <authorList>
            <person name="Muraguchi Y."/>
            <person name="Kushimoto K."/>
            <person name="Ohtsubo Y."/>
            <person name="Suzuki T."/>
            <person name="Dohra H."/>
            <person name="Kimbara K."/>
            <person name="Shintani M."/>
        </authorList>
    </citation>
    <scope>NUCLEOTIDE SEQUENCE [LARGE SCALE GENOMIC DNA]</scope>
    <source>
        <strain evidence="1 2">M8-2</strain>
    </source>
</reference>
<dbReference type="InterPro" id="IPR019861">
    <property type="entry name" value="PorP/SprF_Bacteroidetes"/>
</dbReference>